<gene>
    <name evidence="3" type="ORF">JK636_03310</name>
</gene>
<evidence type="ECO:0008006" key="5">
    <source>
        <dbReference type="Google" id="ProtNLM"/>
    </source>
</evidence>
<protein>
    <recommendedName>
        <fullName evidence="5">Lipoprotein</fullName>
    </recommendedName>
</protein>
<accession>A0ABS1T617</accession>
<reference evidence="3 4" key="1">
    <citation type="submission" date="2021-01" db="EMBL/GenBank/DDBJ databases">
        <title>Genome public.</title>
        <authorList>
            <person name="Liu C."/>
            <person name="Sun Q."/>
        </authorList>
    </citation>
    <scope>NUCLEOTIDE SEQUENCE [LARGE SCALE GENOMIC DNA]</scope>
    <source>
        <strain evidence="3 4">YIM B02515</strain>
    </source>
</reference>
<keyword evidence="2" id="KW-0732">Signal</keyword>
<feature type="coiled-coil region" evidence="1">
    <location>
        <begin position="122"/>
        <end position="180"/>
    </location>
</feature>
<dbReference type="Proteomes" id="UP000632377">
    <property type="component" value="Unassembled WGS sequence"/>
</dbReference>
<dbReference type="PROSITE" id="PS51257">
    <property type="entry name" value="PROKAR_LIPOPROTEIN"/>
    <property type="match status" value="1"/>
</dbReference>
<keyword evidence="4" id="KW-1185">Reference proteome</keyword>
<feature type="signal peptide" evidence="2">
    <location>
        <begin position="1"/>
        <end position="23"/>
    </location>
</feature>
<feature type="chain" id="PRO_5045953932" description="Lipoprotein" evidence="2">
    <location>
        <begin position="24"/>
        <end position="250"/>
    </location>
</feature>
<sequence length="250" mass="27704">MIKLRGFIAVTALVTILSLTGCASKKAEQQSTPVKEQPKVEETQKTLTISQGTQNMIDALNKMKESLGAKDEVTVIAEGSKLEENWKPIEDAVKDKNKEIYSKVEEPLDAVNAAIKIKPLDAKALTKQIDELKEQLEQVLKLDQPQSSESKKALTIEDGAKNMRSALKNMKDMLAAKNEDGAIKESSKLEENWKPIEDSVKEKNKDLYEKVETPLGIINTAIKIKPLDTKTLTSAIDSLDNTLSEVEKLK</sequence>
<comment type="caution">
    <text evidence="3">The sequence shown here is derived from an EMBL/GenBank/DDBJ whole genome shotgun (WGS) entry which is preliminary data.</text>
</comment>
<proteinExistence type="predicted"/>
<evidence type="ECO:0000256" key="2">
    <source>
        <dbReference type="SAM" id="SignalP"/>
    </source>
</evidence>
<dbReference type="RefSeq" id="WP_202747430.1">
    <property type="nucleotide sequence ID" value="NZ_JAESWC010000002.1"/>
</dbReference>
<dbReference type="EMBL" id="JAESWC010000002">
    <property type="protein sequence ID" value="MBL4934784.1"/>
    <property type="molecule type" value="Genomic_DNA"/>
</dbReference>
<keyword evidence="1" id="KW-0175">Coiled coil</keyword>
<evidence type="ECO:0000313" key="3">
    <source>
        <dbReference type="EMBL" id="MBL4934784.1"/>
    </source>
</evidence>
<evidence type="ECO:0000256" key="1">
    <source>
        <dbReference type="SAM" id="Coils"/>
    </source>
</evidence>
<name>A0ABS1T617_9CLOT</name>
<evidence type="ECO:0000313" key="4">
    <source>
        <dbReference type="Proteomes" id="UP000632377"/>
    </source>
</evidence>
<organism evidence="3 4">
    <name type="scientific">Clostridium rhizosphaerae</name>
    <dbReference type="NCBI Taxonomy" id="2803861"/>
    <lineage>
        <taxon>Bacteria</taxon>
        <taxon>Bacillati</taxon>
        <taxon>Bacillota</taxon>
        <taxon>Clostridia</taxon>
        <taxon>Eubacteriales</taxon>
        <taxon>Clostridiaceae</taxon>
        <taxon>Clostridium</taxon>
    </lineage>
</organism>